<reference evidence="1 2" key="1">
    <citation type="journal article" date="2019" name="Nat. Ecol. Evol.">
        <title>Megaphylogeny resolves global patterns of mushroom evolution.</title>
        <authorList>
            <person name="Varga T."/>
            <person name="Krizsan K."/>
            <person name="Foldi C."/>
            <person name="Dima B."/>
            <person name="Sanchez-Garcia M."/>
            <person name="Sanchez-Ramirez S."/>
            <person name="Szollosi G.J."/>
            <person name="Szarkandi J.G."/>
            <person name="Papp V."/>
            <person name="Albert L."/>
            <person name="Andreopoulos W."/>
            <person name="Angelini C."/>
            <person name="Antonin V."/>
            <person name="Barry K.W."/>
            <person name="Bougher N.L."/>
            <person name="Buchanan P."/>
            <person name="Buyck B."/>
            <person name="Bense V."/>
            <person name="Catcheside P."/>
            <person name="Chovatia M."/>
            <person name="Cooper J."/>
            <person name="Damon W."/>
            <person name="Desjardin D."/>
            <person name="Finy P."/>
            <person name="Geml J."/>
            <person name="Haridas S."/>
            <person name="Hughes K."/>
            <person name="Justo A."/>
            <person name="Karasinski D."/>
            <person name="Kautmanova I."/>
            <person name="Kiss B."/>
            <person name="Kocsube S."/>
            <person name="Kotiranta H."/>
            <person name="LaButti K.M."/>
            <person name="Lechner B.E."/>
            <person name="Liimatainen K."/>
            <person name="Lipzen A."/>
            <person name="Lukacs Z."/>
            <person name="Mihaltcheva S."/>
            <person name="Morgado L.N."/>
            <person name="Niskanen T."/>
            <person name="Noordeloos M.E."/>
            <person name="Ohm R.A."/>
            <person name="Ortiz-Santana B."/>
            <person name="Ovrebo C."/>
            <person name="Racz N."/>
            <person name="Riley R."/>
            <person name="Savchenko A."/>
            <person name="Shiryaev A."/>
            <person name="Soop K."/>
            <person name="Spirin V."/>
            <person name="Szebenyi C."/>
            <person name="Tomsovsky M."/>
            <person name="Tulloss R.E."/>
            <person name="Uehling J."/>
            <person name="Grigoriev I.V."/>
            <person name="Vagvolgyi C."/>
            <person name="Papp T."/>
            <person name="Martin F.M."/>
            <person name="Miettinen O."/>
            <person name="Hibbett D.S."/>
            <person name="Nagy L.G."/>
        </authorList>
    </citation>
    <scope>NUCLEOTIDE SEQUENCE [LARGE SCALE GENOMIC DNA]</scope>
    <source>
        <strain evidence="1 2">NL-1719</strain>
    </source>
</reference>
<evidence type="ECO:0000313" key="1">
    <source>
        <dbReference type="EMBL" id="TFK68934.1"/>
    </source>
</evidence>
<evidence type="ECO:0000313" key="2">
    <source>
        <dbReference type="Proteomes" id="UP000308600"/>
    </source>
</evidence>
<name>A0ACD3ATG4_9AGAR</name>
<dbReference type="Proteomes" id="UP000308600">
    <property type="component" value="Unassembled WGS sequence"/>
</dbReference>
<proteinExistence type="predicted"/>
<gene>
    <name evidence="1" type="ORF">BDN72DRAFT_841243</name>
</gene>
<keyword evidence="2" id="KW-1185">Reference proteome</keyword>
<dbReference type="EMBL" id="ML208341">
    <property type="protein sequence ID" value="TFK68934.1"/>
    <property type="molecule type" value="Genomic_DNA"/>
</dbReference>
<protein>
    <submittedName>
        <fullName evidence="1">Uncharacterized protein</fullName>
    </submittedName>
</protein>
<organism evidence="1 2">
    <name type="scientific">Pluteus cervinus</name>
    <dbReference type="NCBI Taxonomy" id="181527"/>
    <lineage>
        <taxon>Eukaryota</taxon>
        <taxon>Fungi</taxon>
        <taxon>Dikarya</taxon>
        <taxon>Basidiomycota</taxon>
        <taxon>Agaricomycotina</taxon>
        <taxon>Agaricomycetes</taxon>
        <taxon>Agaricomycetidae</taxon>
        <taxon>Agaricales</taxon>
        <taxon>Pluteineae</taxon>
        <taxon>Pluteaceae</taxon>
        <taxon>Pluteus</taxon>
    </lineage>
</organism>
<sequence length="646" mass="70466">MASSSAISEDLREASSTYRQPRDLAAIFHASFHPTQGNVVDWSMKASDDLSLDNLEFSALPSGLHSVDQDIVYFTKNGLSGVCIFRRRKSSEQGHRGFRLSSLGILLAKAVRPRPWRHVKELQNLLSIIHSQVELSGRLQPEGADWEPAVRWFNDRQAIREDLGGAGDWNGWSHEFTEVESDPPDPTPTLHLSHLLRILGPSSLTLYKHVLGRRRILIYTLPPVEAACILCHVAGDICFEDQVSTSDGRQATPGPGGKLKGRSKEPISVLGMITLNDLDRLRAESATGRGWVACTTDAIFLEKPSHYDLLIDLTTAAPNKATRPMFYASKPVTSGSSKETHKLSTIRFAWSDVRLWNEIERILQLDTEQCDNHCCGHGTAQNPDIPLKPNKSITAWTDAWRVYEDVCLICAGLWIGSSSSGWRTRDVGAENWGAIRLDGDDVLKVNATGYVRNVGMGIEGRPTGASNVASITKSASRRSKGLSWTSGRQATAGSSTSGKQKQPQSATQALMQLQDTSPSMEFETLDPELDAKERRDVQLRTTLALLQTFHAHTLFQLSVLESIIPATSSSASSSSSSSSGTSSASSAASNNSVTLGAKEILAFELGPLSGSDARYLDWLAQEYASGTKVVVKRGWKDLFSAILGYG</sequence>
<accession>A0ACD3ATG4</accession>